<dbReference type="PROSITE" id="PS51819">
    <property type="entry name" value="VOC"/>
    <property type="match status" value="1"/>
</dbReference>
<dbReference type="InterPro" id="IPR029068">
    <property type="entry name" value="Glyas_Bleomycin-R_OHBP_Dase"/>
</dbReference>
<feature type="domain" description="VOC" evidence="1">
    <location>
        <begin position="4"/>
        <end position="119"/>
    </location>
</feature>
<name>A0ABW4HME7_9BACI</name>
<dbReference type="PANTHER" id="PTHR36437">
    <property type="entry name" value="GLYOXALASE/BLEOMYCIN RESISTANCE PROTEIN/DIOXYGENASE"/>
    <property type="match status" value="1"/>
</dbReference>
<dbReference type="PANTHER" id="PTHR36437:SF2">
    <property type="entry name" value="GLYOXALASE_BLEOMYCIN RESISTANCE PROTEIN_DIOXYGENASE"/>
    <property type="match status" value="1"/>
</dbReference>
<keyword evidence="3" id="KW-1185">Reference proteome</keyword>
<dbReference type="Proteomes" id="UP001597221">
    <property type="component" value="Unassembled WGS sequence"/>
</dbReference>
<dbReference type="SUPFAM" id="SSF54593">
    <property type="entry name" value="Glyoxalase/Bleomycin resistance protein/Dihydroxybiphenyl dioxygenase"/>
    <property type="match status" value="1"/>
</dbReference>
<evidence type="ECO:0000259" key="1">
    <source>
        <dbReference type="PROSITE" id="PS51819"/>
    </source>
</evidence>
<dbReference type="RefSeq" id="WP_379595868.1">
    <property type="nucleotide sequence ID" value="NZ_JBHUDE010000008.1"/>
</dbReference>
<dbReference type="Pfam" id="PF00903">
    <property type="entry name" value="Glyoxalase"/>
    <property type="match status" value="1"/>
</dbReference>
<gene>
    <name evidence="2" type="ORF">ACFSBH_02320</name>
</gene>
<comment type="caution">
    <text evidence="2">The sequence shown here is derived from an EMBL/GenBank/DDBJ whole genome shotgun (WGS) entry which is preliminary data.</text>
</comment>
<protein>
    <submittedName>
        <fullName evidence="2">VOC family protein</fullName>
    </submittedName>
</protein>
<reference evidence="3" key="1">
    <citation type="journal article" date="2019" name="Int. J. Syst. Evol. Microbiol.">
        <title>The Global Catalogue of Microorganisms (GCM) 10K type strain sequencing project: providing services to taxonomists for standard genome sequencing and annotation.</title>
        <authorList>
            <consortium name="The Broad Institute Genomics Platform"/>
            <consortium name="The Broad Institute Genome Sequencing Center for Infectious Disease"/>
            <person name="Wu L."/>
            <person name="Ma J."/>
        </authorList>
    </citation>
    <scope>NUCLEOTIDE SEQUENCE [LARGE SCALE GENOMIC DNA]</scope>
    <source>
        <strain evidence="3">CGMCC 1.12376</strain>
    </source>
</reference>
<dbReference type="Gene3D" id="3.10.180.10">
    <property type="entry name" value="2,3-Dihydroxybiphenyl 1,2-Dioxygenase, domain 1"/>
    <property type="match status" value="1"/>
</dbReference>
<dbReference type="InterPro" id="IPR004360">
    <property type="entry name" value="Glyas_Fos-R_dOase_dom"/>
</dbReference>
<accession>A0ABW4HME7</accession>
<evidence type="ECO:0000313" key="2">
    <source>
        <dbReference type="EMBL" id="MFD1606501.1"/>
    </source>
</evidence>
<sequence>MGNEVCVISIYVPNMSEAIDFYTNILGFEVNRQYGPKIVSLVHGELPIVLEENENATYHNDNKTTGIALGLKTEDIHETTKALKEKDVNFIVEEPTDCPPGKYISFKDPFGNVLEYLQFENS</sequence>
<dbReference type="EMBL" id="JBHUDE010000008">
    <property type="protein sequence ID" value="MFD1606501.1"/>
    <property type="molecule type" value="Genomic_DNA"/>
</dbReference>
<evidence type="ECO:0000313" key="3">
    <source>
        <dbReference type="Proteomes" id="UP001597221"/>
    </source>
</evidence>
<dbReference type="InterPro" id="IPR037523">
    <property type="entry name" value="VOC_core"/>
</dbReference>
<proteinExistence type="predicted"/>
<organism evidence="2 3">
    <name type="scientific">Oceanobacillus luteolus</name>
    <dbReference type="NCBI Taxonomy" id="1274358"/>
    <lineage>
        <taxon>Bacteria</taxon>
        <taxon>Bacillati</taxon>
        <taxon>Bacillota</taxon>
        <taxon>Bacilli</taxon>
        <taxon>Bacillales</taxon>
        <taxon>Bacillaceae</taxon>
        <taxon>Oceanobacillus</taxon>
    </lineage>
</organism>